<dbReference type="GO" id="GO:0140359">
    <property type="term" value="F:ABC-type transporter activity"/>
    <property type="evidence" value="ECO:0007669"/>
    <property type="project" value="InterPro"/>
</dbReference>
<evidence type="ECO:0000313" key="10">
    <source>
        <dbReference type="EMBL" id="PZE18172.1"/>
    </source>
</evidence>
<dbReference type="Gene3D" id="3.40.50.300">
    <property type="entry name" value="P-loop containing nucleotide triphosphate hydrolases"/>
    <property type="match status" value="1"/>
</dbReference>
<evidence type="ECO:0000256" key="8">
    <source>
        <dbReference type="SAM" id="Phobius"/>
    </source>
</evidence>
<keyword evidence="4" id="KW-0547">Nucleotide-binding</keyword>
<evidence type="ECO:0000256" key="3">
    <source>
        <dbReference type="ARBA" id="ARBA00022692"/>
    </source>
</evidence>
<protein>
    <submittedName>
        <fullName evidence="10">ABC transporter</fullName>
    </submittedName>
</protein>
<dbReference type="InterPro" id="IPR003593">
    <property type="entry name" value="AAA+_ATPase"/>
</dbReference>
<dbReference type="AlphaFoldDB" id="A0A2W1NRC8"/>
<dbReference type="PANTHER" id="PTHR48041">
    <property type="entry name" value="ABC TRANSPORTER G FAMILY MEMBER 28"/>
    <property type="match status" value="1"/>
</dbReference>
<sequence>MSERILKALMQLFSIIARVDEDIDVEDPSTEGVGREIVEAFLEQELNARDVKEFLSLFDAYLISYQGRKKRKDGKAKRTSVHSVKVLRICTDINKELAQNQKIIVLIRILEFINANDSITQQELDFAETVAKTFNISDEEYLKVKGFVEAPISERIDGKDLLYITANEKENFKAAKHIYAKKLEGEIRVLNVKSVNFYFFKYLGDGTLDLNGQNIVPGRHAILSSGSSIRSSRVKPIYYSDIISRFLSEEGSAKVVFKTEGIEYRFKNQELGLHEFNFSEESGKLLGIMGGSGAGKSTLLNVLNGNYAPSKGKVTINGIDIHHEKEDIEGVIGYVSQDDLLIEELTVFENLFYNAKLCFGNLNDQQIAKRVLKLLTALGLYESKDLKVGSPLEKTISGGQRKRLNISLELIREPSVLFVDEPTSGLSSRDSENIMDLLNELALKGKLIFVVIHQPSSDIFKMFDKLLILDQGGYPIYNGNPVDAIIYFKTLIHHVNCNESECVVCGNVNPEQIFNIIESKVVDEYGMQTPNRKIAPIQWNKHYIESLEPKVEPADKEIELPERIFKIPGFFKQFKTYFIRDIKAKLTNKQYMFINMLEAPILALFLAFFLKMYAVKDDSVSYIFRENQNIPSFLFISVIVALFIGLSVSAEEIIKDQKILKRESFLNLSKGSYLWSKVCIMFIISAIQTISFVLIGNWVLGIQGMWLTYWLVLFSLSCFANLLGLNISATFNSVKVIYILIPLIIIPQLLFSGVIVKFDKINPMFNREDSVPFIGNVMASRWAYEALAVAQFKDNEYNRHIYKYEKAKRSATWKKDYWLKELGTKLNYIKNNFDKKENQAQVFSDIILIKNEIEKELKYYTVLSKNRIYSCDACLVELKNMQFSPNTYQVINNYFEKELKPKYKKIVEDNRKLVDRVKTALVKRDGKENFLKRLNDYHNESLEQFVTNKIDLDKIVEKDGHFIQKSDPIYKDPIDKTFFRAQFYAPSKKLFGVMIDTFWANLLVIWGMVVFLYITLYFDIFKKMLKMFENLLTNVFYKK</sequence>
<keyword evidence="5" id="KW-0067">ATP-binding</keyword>
<evidence type="ECO:0000256" key="2">
    <source>
        <dbReference type="ARBA" id="ARBA00022448"/>
    </source>
</evidence>
<evidence type="ECO:0000256" key="1">
    <source>
        <dbReference type="ARBA" id="ARBA00004141"/>
    </source>
</evidence>
<dbReference type="Proteomes" id="UP000249248">
    <property type="component" value="Unassembled WGS sequence"/>
</dbReference>
<feature type="domain" description="ABC transporter" evidence="9">
    <location>
        <begin position="257"/>
        <end position="496"/>
    </location>
</feature>
<dbReference type="EMBL" id="QKSB01000002">
    <property type="protein sequence ID" value="PZE18172.1"/>
    <property type="molecule type" value="Genomic_DNA"/>
</dbReference>
<dbReference type="RefSeq" id="WP_111062325.1">
    <property type="nucleotide sequence ID" value="NZ_JBHUCU010000002.1"/>
</dbReference>
<dbReference type="Pfam" id="PF01061">
    <property type="entry name" value="ABC2_membrane"/>
    <property type="match status" value="1"/>
</dbReference>
<dbReference type="InterPro" id="IPR017871">
    <property type="entry name" value="ABC_transporter-like_CS"/>
</dbReference>
<evidence type="ECO:0000259" key="9">
    <source>
        <dbReference type="PROSITE" id="PS50893"/>
    </source>
</evidence>
<dbReference type="InterPro" id="IPR003439">
    <property type="entry name" value="ABC_transporter-like_ATP-bd"/>
</dbReference>
<dbReference type="Pfam" id="PF19055">
    <property type="entry name" value="ABC2_membrane_7"/>
    <property type="match status" value="1"/>
</dbReference>
<dbReference type="PROSITE" id="PS00211">
    <property type="entry name" value="ABC_TRANSPORTER_1"/>
    <property type="match status" value="1"/>
</dbReference>
<reference evidence="10 11" key="1">
    <citation type="submission" date="2018-06" db="EMBL/GenBank/DDBJ databases">
        <title>The draft genome sequence of Crocinitomix sp. SM1701.</title>
        <authorList>
            <person name="Zhang X."/>
        </authorList>
    </citation>
    <scope>NUCLEOTIDE SEQUENCE [LARGE SCALE GENOMIC DNA]</scope>
    <source>
        <strain evidence="10 11">SM1701</strain>
    </source>
</reference>
<dbReference type="GO" id="GO:0005524">
    <property type="term" value="F:ATP binding"/>
    <property type="evidence" value="ECO:0007669"/>
    <property type="project" value="UniProtKB-KW"/>
</dbReference>
<evidence type="ECO:0000256" key="5">
    <source>
        <dbReference type="ARBA" id="ARBA00022840"/>
    </source>
</evidence>
<dbReference type="InterPro" id="IPR013525">
    <property type="entry name" value="ABC2_TM"/>
</dbReference>
<dbReference type="GO" id="GO:0016020">
    <property type="term" value="C:membrane"/>
    <property type="evidence" value="ECO:0007669"/>
    <property type="project" value="UniProtKB-SubCell"/>
</dbReference>
<keyword evidence="6 8" id="KW-1133">Transmembrane helix</keyword>
<feature type="transmembrane region" description="Helical" evidence="8">
    <location>
        <begin position="706"/>
        <end position="724"/>
    </location>
</feature>
<dbReference type="SMART" id="SM00382">
    <property type="entry name" value="AAA"/>
    <property type="match status" value="1"/>
</dbReference>
<keyword evidence="3 8" id="KW-0812">Transmembrane</keyword>
<proteinExistence type="predicted"/>
<dbReference type="InterPro" id="IPR043926">
    <property type="entry name" value="ABCG_dom"/>
</dbReference>
<gene>
    <name evidence="10" type="ORF">DNU06_06040</name>
</gene>
<dbReference type="OrthoDB" id="9804819at2"/>
<organism evidence="10 11">
    <name type="scientific">Putridiphycobacter roseus</name>
    <dbReference type="NCBI Taxonomy" id="2219161"/>
    <lineage>
        <taxon>Bacteria</taxon>
        <taxon>Pseudomonadati</taxon>
        <taxon>Bacteroidota</taxon>
        <taxon>Flavobacteriia</taxon>
        <taxon>Flavobacteriales</taxon>
        <taxon>Crocinitomicaceae</taxon>
        <taxon>Putridiphycobacter</taxon>
    </lineage>
</organism>
<feature type="transmembrane region" description="Helical" evidence="8">
    <location>
        <begin position="593"/>
        <end position="613"/>
    </location>
</feature>
<keyword evidence="2" id="KW-0813">Transport</keyword>
<comment type="subcellular location">
    <subcellularLocation>
        <location evidence="1">Membrane</location>
        <topology evidence="1">Multi-pass membrane protein</topology>
    </subcellularLocation>
</comment>
<keyword evidence="11" id="KW-1185">Reference proteome</keyword>
<feature type="transmembrane region" description="Helical" evidence="8">
    <location>
        <begin position="998"/>
        <end position="1018"/>
    </location>
</feature>
<dbReference type="InterPro" id="IPR050352">
    <property type="entry name" value="ABCG_transporters"/>
</dbReference>
<accession>A0A2W1NRC8</accession>
<dbReference type="InterPro" id="IPR027417">
    <property type="entry name" value="P-loop_NTPase"/>
</dbReference>
<feature type="transmembrane region" description="Helical" evidence="8">
    <location>
        <begin position="736"/>
        <end position="756"/>
    </location>
</feature>
<evidence type="ECO:0000313" key="11">
    <source>
        <dbReference type="Proteomes" id="UP000249248"/>
    </source>
</evidence>
<feature type="transmembrane region" description="Helical" evidence="8">
    <location>
        <begin position="674"/>
        <end position="700"/>
    </location>
</feature>
<evidence type="ECO:0000256" key="7">
    <source>
        <dbReference type="ARBA" id="ARBA00023136"/>
    </source>
</evidence>
<dbReference type="PANTHER" id="PTHR48041:SF139">
    <property type="entry name" value="PROTEIN SCARLET"/>
    <property type="match status" value="1"/>
</dbReference>
<evidence type="ECO:0000256" key="6">
    <source>
        <dbReference type="ARBA" id="ARBA00022989"/>
    </source>
</evidence>
<feature type="transmembrane region" description="Helical" evidence="8">
    <location>
        <begin position="633"/>
        <end position="654"/>
    </location>
</feature>
<comment type="caution">
    <text evidence="10">The sequence shown here is derived from an EMBL/GenBank/DDBJ whole genome shotgun (WGS) entry which is preliminary data.</text>
</comment>
<dbReference type="SUPFAM" id="SSF52540">
    <property type="entry name" value="P-loop containing nucleoside triphosphate hydrolases"/>
    <property type="match status" value="1"/>
</dbReference>
<dbReference type="PROSITE" id="PS50893">
    <property type="entry name" value="ABC_TRANSPORTER_2"/>
    <property type="match status" value="1"/>
</dbReference>
<dbReference type="Pfam" id="PF00005">
    <property type="entry name" value="ABC_tran"/>
    <property type="match status" value="1"/>
</dbReference>
<name>A0A2W1NRC8_9FLAO</name>
<evidence type="ECO:0000256" key="4">
    <source>
        <dbReference type="ARBA" id="ARBA00022741"/>
    </source>
</evidence>
<keyword evidence="7 8" id="KW-0472">Membrane</keyword>
<dbReference type="GO" id="GO:0016887">
    <property type="term" value="F:ATP hydrolysis activity"/>
    <property type="evidence" value="ECO:0007669"/>
    <property type="project" value="InterPro"/>
</dbReference>